<evidence type="ECO:0000256" key="15">
    <source>
        <dbReference type="ARBA" id="ARBA00093308"/>
    </source>
</evidence>
<dbReference type="Pfam" id="PF00722">
    <property type="entry name" value="Glyco_hydro_16"/>
    <property type="match status" value="1"/>
</dbReference>
<name>A0A0H1BJ78_9EURO</name>
<dbReference type="GO" id="GO:0016020">
    <property type="term" value="C:membrane"/>
    <property type="evidence" value="ECO:0007669"/>
    <property type="project" value="UniProtKB-SubCell"/>
</dbReference>
<gene>
    <name evidence="19" type="ORF">EMPG_13242</name>
</gene>
<dbReference type="InterPro" id="IPR050546">
    <property type="entry name" value="Glycosyl_Hydrlase_16"/>
</dbReference>
<dbReference type="Proteomes" id="UP000053573">
    <property type="component" value="Unassembled WGS sequence"/>
</dbReference>
<evidence type="ECO:0000259" key="18">
    <source>
        <dbReference type="PROSITE" id="PS51762"/>
    </source>
</evidence>
<organism evidence="19 20">
    <name type="scientific">Blastomyces silverae</name>
    <dbReference type="NCBI Taxonomy" id="2060906"/>
    <lineage>
        <taxon>Eukaryota</taxon>
        <taxon>Fungi</taxon>
        <taxon>Dikarya</taxon>
        <taxon>Ascomycota</taxon>
        <taxon>Pezizomycotina</taxon>
        <taxon>Eurotiomycetes</taxon>
        <taxon>Eurotiomycetidae</taxon>
        <taxon>Onygenales</taxon>
        <taxon>Ajellomycetaceae</taxon>
        <taxon>Blastomyces</taxon>
    </lineage>
</organism>
<accession>A0A0H1BJ78</accession>
<comment type="subcellular location">
    <subcellularLocation>
        <location evidence="3">Membrane</location>
    </subcellularLocation>
    <subcellularLocation>
        <location evidence="2">Secreted</location>
        <location evidence="2">Cell wall</location>
    </subcellularLocation>
</comment>
<evidence type="ECO:0000256" key="16">
    <source>
        <dbReference type="SAM" id="Phobius"/>
    </source>
</evidence>
<dbReference type="PROSITE" id="PS51762">
    <property type="entry name" value="GH16_2"/>
    <property type="match status" value="1"/>
</dbReference>
<keyword evidence="20" id="KW-1185">Reference proteome</keyword>
<evidence type="ECO:0000256" key="14">
    <source>
        <dbReference type="ARBA" id="ARBA00038074"/>
    </source>
</evidence>
<evidence type="ECO:0000256" key="6">
    <source>
        <dbReference type="ARBA" id="ARBA00022676"/>
    </source>
</evidence>
<dbReference type="InterPro" id="IPR000757">
    <property type="entry name" value="Beta-glucanase-like"/>
</dbReference>
<keyword evidence="13" id="KW-0961">Cell wall biogenesis/degradation</keyword>
<keyword evidence="10 16" id="KW-0472">Membrane</keyword>
<dbReference type="EC" id="3.2.1.14" evidence="4"/>
<dbReference type="GO" id="GO:0031505">
    <property type="term" value="P:fungal-type cell wall organization"/>
    <property type="evidence" value="ECO:0007669"/>
    <property type="project" value="TreeGrafter"/>
</dbReference>
<evidence type="ECO:0000313" key="20">
    <source>
        <dbReference type="Proteomes" id="UP000053573"/>
    </source>
</evidence>
<dbReference type="Gene3D" id="2.60.120.200">
    <property type="match status" value="1"/>
</dbReference>
<dbReference type="EMBL" id="LDEV01001475">
    <property type="protein sequence ID" value="KLJ11574.1"/>
    <property type="molecule type" value="Genomic_DNA"/>
</dbReference>
<keyword evidence="12" id="KW-0326">Glycosidase</keyword>
<evidence type="ECO:0000313" key="19">
    <source>
        <dbReference type="EMBL" id="KLJ11574.1"/>
    </source>
</evidence>
<keyword evidence="16" id="KW-0812">Transmembrane</keyword>
<evidence type="ECO:0000256" key="9">
    <source>
        <dbReference type="ARBA" id="ARBA00022801"/>
    </source>
</evidence>
<evidence type="ECO:0000256" key="8">
    <source>
        <dbReference type="ARBA" id="ARBA00022729"/>
    </source>
</evidence>
<protein>
    <recommendedName>
        <fullName evidence="4">chitinase</fullName>
        <ecNumber evidence="4">3.2.1.14</ecNumber>
    </recommendedName>
</protein>
<dbReference type="GO" id="GO:0008843">
    <property type="term" value="F:endochitinase activity"/>
    <property type="evidence" value="ECO:0007669"/>
    <property type="project" value="UniProtKB-EC"/>
</dbReference>
<evidence type="ECO:0000256" key="5">
    <source>
        <dbReference type="ARBA" id="ARBA00022512"/>
    </source>
</evidence>
<feature type="signal peptide" evidence="17">
    <location>
        <begin position="1"/>
        <end position="21"/>
    </location>
</feature>
<keyword evidence="16" id="KW-1133">Transmembrane helix</keyword>
<feature type="chain" id="PRO_5005199672" description="chitinase" evidence="17">
    <location>
        <begin position="22"/>
        <end position="361"/>
    </location>
</feature>
<keyword evidence="7" id="KW-0808">Transferase</keyword>
<dbReference type="GO" id="GO:0009277">
    <property type="term" value="C:fungal-type cell wall"/>
    <property type="evidence" value="ECO:0007669"/>
    <property type="project" value="TreeGrafter"/>
</dbReference>
<keyword evidence="5" id="KW-0134">Cell wall</keyword>
<evidence type="ECO:0000256" key="12">
    <source>
        <dbReference type="ARBA" id="ARBA00023295"/>
    </source>
</evidence>
<keyword evidence="8 17" id="KW-0732">Signal</keyword>
<comment type="function">
    <text evidence="15">Dual chitinase/transglycosylase that plays a role in cell wall architecture. Chitinase and transglycosylase activities are coupled. Required for the polysaccharide cross-linking at the septa and the cell wall. More specifically, transfers chitin to 1,6-beta-glucan in the cell wall.</text>
</comment>
<dbReference type="STRING" id="2060906.A0A0H1BJ78"/>
<reference evidence="20" key="1">
    <citation type="journal article" date="2015" name="PLoS Genet.">
        <title>The dynamic genome and transcriptome of the human fungal pathogen Blastomyces and close relative Emmonsia.</title>
        <authorList>
            <person name="Munoz J.F."/>
            <person name="Gauthier G.M."/>
            <person name="Desjardins C.A."/>
            <person name="Gallo J.E."/>
            <person name="Holder J."/>
            <person name="Sullivan T.D."/>
            <person name="Marty A.J."/>
            <person name="Carmen J.C."/>
            <person name="Chen Z."/>
            <person name="Ding L."/>
            <person name="Gujja S."/>
            <person name="Magrini V."/>
            <person name="Misas E."/>
            <person name="Mitreva M."/>
            <person name="Priest M."/>
            <person name="Saif S."/>
            <person name="Whiston E.A."/>
            <person name="Young S."/>
            <person name="Zeng Q."/>
            <person name="Goldman W.E."/>
            <person name="Mardis E.R."/>
            <person name="Taylor J.W."/>
            <person name="McEwen J.G."/>
            <person name="Clay O.K."/>
            <person name="Klein B.S."/>
            <person name="Cuomo C.A."/>
        </authorList>
    </citation>
    <scope>NUCLEOTIDE SEQUENCE [LARGE SCALE GENOMIC DNA]</scope>
    <source>
        <strain evidence="20">UAMH 139</strain>
    </source>
</reference>
<evidence type="ECO:0000256" key="1">
    <source>
        <dbReference type="ARBA" id="ARBA00000822"/>
    </source>
</evidence>
<feature type="domain" description="GH16" evidence="18">
    <location>
        <begin position="21"/>
        <end position="240"/>
    </location>
</feature>
<dbReference type="AlphaFoldDB" id="A0A0H1BJ78"/>
<evidence type="ECO:0000256" key="4">
    <source>
        <dbReference type="ARBA" id="ARBA00012729"/>
    </source>
</evidence>
<comment type="catalytic activity">
    <reaction evidence="1">
        <text>Random endo-hydrolysis of N-acetyl-beta-D-glucosaminide (1-&gt;4)-beta-linkages in chitin and chitodextrins.</text>
        <dbReference type="EC" id="3.2.1.14"/>
    </reaction>
</comment>
<dbReference type="GO" id="GO:0016757">
    <property type="term" value="F:glycosyltransferase activity"/>
    <property type="evidence" value="ECO:0007669"/>
    <property type="project" value="UniProtKB-KW"/>
</dbReference>
<evidence type="ECO:0000256" key="7">
    <source>
        <dbReference type="ARBA" id="ARBA00022679"/>
    </source>
</evidence>
<proteinExistence type="inferred from homology"/>
<keyword evidence="11" id="KW-0325">Glycoprotein</keyword>
<dbReference type="FunFam" id="2.60.120.200:FF:000152">
    <property type="entry name" value="Cell wall glucanase"/>
    <property type="match status" value="1"/>
</dbReference>
<keyword evidence="5" id="KW-0964">Secreted</keyword>
<dbReference type="SUPFAM" id="SSF49899">
    <property type="entry name" value="Concanavalin A-like lectins/glucanases"/>
    <property type="match status" value="1"/>
</dbReference>
<sequence>MPSLLLIATLFASLLFSSVTAQTWTYCNPLDRDDCPRNPALGTAYQANFTNTLNEVIWNITNGELDYIEDLGTSFAIKERLQSPTIQSHFYIFFGRLEVIMKAAHGTGVISSIVLQSEDLDEIDWEWLGGDTTHVQTNYFGKGNRTLGGRGGIHEMDAPMEKFHNYTVDWTKERLQWWIDGELLRTVTYEEALGGKNYPQTPMTVRLGIWPAGDKQNEQGTIEWAGGEVDYSKVPFFMTVKKLRVEDYSTGKEYEYSDRSGSWESIKIHNGTSYLAEEAHKPPPKSLGQKWRELPSGAKIAVYASAGGVALVAFLILIFCCVKQRRAGRRENAHQESKFTSEQNDMITMQTRWKKGHYQHI</sequence>
<keyword evidence="9" id="KW-0378">Hydrolase</keyword>
<dbReference type="PANTHER" id="PTHR10963">
    <property type="entry name" value="GLYCOSYL HYDROLASE-RELATED"/>
    <property type="match status" value="1"/>
</dbReference>
<evidence type="ECO:0000256" key="17">
    <source>
        <dbReference type="SAM" id="SignalP"/>
    </source>
</evidence>
<feature type="transmembrane region" description="Helical" evidence="16">
    <location>
        <begin position="300"/>
        <end position="322"/>
    </location>
</feature>
<evidence type="ECO:0000256" key="10">
    <source>
        <dbReference type="ARBA" id="ARBA00023136"/>
    </source>
</evidence>
<dbReference type="GO" id="GO:0005975">
    <property type="term" value="P:carbohydrate metabolic process"/>
    <property type="evidence" value="ECO:0007669"/>
    <property type="project" value="InterPro"/>
</dbReference>
<keyword evidence="6" id="KW-0328">Glycosyltransferase</keyword>
<dbReference type="CDD" id="cd02183">
    <property type="entry name" value="GH16_fungal_CRH1_transglycosylase"/>
    <property type="match status" value="1"/>
</dbReference>
<dbReference type="InterPro" id="IPR013320">
    <property type="entry name" value="ConA-like_dom_sf"/>
</dbReference>
<comment type="caution">
    <text evidence="19">The sequence shown here is derived from an EMBL/GenBank/DDBJ whole genome shotgun (WGS) entry which is preliminary data.</text>
</comment>
<dbReference type="OrthoDB" id="4781at2759"/>
<evidence type="ECO:0000256" key="13">
    <source>
        <dbReference type="ARBA" id="ARBA00023316"/>
    </source>
</evidence>
<comment type="similarity">
    <text evidence="14">Belongs to the glycosyl hydrolase 16 family. CRH1 subfamily.</text>
</comment>
<evidence type="ECO:0000256" key="11">
    <source>
        <dbReference type="ARBA" id="ARBA00023180"/>
    </source>
</evidence>
<evidence type="ECO:0000256" key="3">
    <source>
        <dbReference type="ARBA" id="ARBA00004370"/>
    </source>
</evidence>
<dbReference type="PANTHER" id="PTHR10963:SF27">
    <property type="entry name" value="GLYCOSIDASE-RELATED"/>
    <property type="match status" value="1"/>
</dbReference>
<evidence type="ECO:0000256" key="2">
    <source>
        <dbReference type="ARBA" id="ARBA00004191"/>
    </source>
</evidence>